<sequence>MAKEFYVTKTAPIVETPKGKLRGFHYDGVDHFYGIRYAKAKRFQMPEPVAPWEGVKDAGSYGMICPVLNEPMPTGEVQTPHRFWPSSEHCQYLNVWTSSCDPAAKKPVMFWIHGGGYAAGSSIEQVCYDGFNLAKLDDVVVVSVNHRLNAFGYMDMSAFGEKYKNSVNVGMADLVEALRWVRDNIACFGGDPDNVTIFGQSGGGGKVTVLGQIPEAEGLFHKMIVMSGVIPGGLLDGTCDPKEFALAVLGKLNIPEQDAEKLEKVPVPQFIWAVNQASADLQKQGKRVGWTPMPNDYYVCDPLEGDFTKHSLNIPTLVGTVFAEFGMPQDYGDRAQLTTEQREKYVKEYYGEEGGQKILDAFRKAYPNTNEVYAVDLDGMFLPLTVEYVKKKGKEASAPVYNYIFAKIYDYDGGAAAWHCADIPYFFHNGAFIPICHQKGWEKLDSLMSSCFVNFARTGDPNVPGLPQWDACEGGDMVTMVLDDQCYTQKNMQDELLPLIKEYKPPFRFEFKAKDDDDEESGSAWVF</sequence>
<dbReference type="PANTHER" id="PTHR11559">
    <property type="entry name" value="CARBOXYLESTERASE"/>
    <property type="match status" value="1"/>
</dbReference>
<dbReference type="GO" id="GO:0016787">
    <property type="term" value="F:hydrolase activity"/>
    <property type="evidence" value="ECO:0007669"/>
    <property type="project" value="UniProtKB-KW"/>
</dbReference>
<protein>
    <recommendedName>
        <fullName evidence="3">Carboxylic ester hydrolase</fullName>
        <ecNumber evidence="3">3.1.1.-</ecNumber>
    </recommendedName>
</protein>
<evidence type="ECO:0000313" key="5">
    <source>
        <dbReference type="EMBL" id="ASB41986.1"/>
    </source>
</evidence>
<dbReference type="EMBL" id="CP065321">
    <property type="protein sequence ID" value="QQR31250.1"/>
    <property type="molecule type" value="Genomic_DNA"/>
</dbReference>
<keyword evidence="7" id="KW-1185">Reference proteome</keyword>
<evidence type="ECO:0000256" key="3">
    <source>
        <dbReference type="RuleBase" id="RU361235"/>
    </source>
</evidence>
<dbReference type="Proteomes" id="UP000596035">
    <property type="component" value="Chromosome"/>
</dbReference>
<dbReference type="RefSeq" id="WP_066538864.1">
    <property type="nucleotide sequence ID" value="NZ_CAJTCQ010000001.1"/>
</dbReference>
<name>A0A1Z2XU57_9FIRM</name>
<reference evidence="7" key="2">
    <citation type="submission" date="2017-05" db="EMBL/GenBank/DDBJ databases">
        <title>Improved OligoMM genomes.</title>
        <authorList>
            <person name="Garzetti D."/>
        </authorList>
    </citation>
    <scope>NUCLEOTIDE SEQUENCE [LARGE SCALE GENOMIC DNA]</scope>
    <source>
        <strain evidence="7">KB18</strain>
    </source>
</reference>
<keyword evidence="2 3" id="KW-0378">Hydrolase</keyword>
<dbReference type="Pfam" id="PF00135">
    <property type="entry name" value="COesterase"/>
    <property type="match status" value="1"/>
</dbReference>
<accession>A0A1Z2XU57</accession>
<feature type="domain" description="Carboxylesterase type B" evidence="4">
    <location>
        <begin position="11"/>
        <end position="486"/>
    </location>
</feature>
<dbReference type="SUPFAM" id="SSF53474">
    <property type="entry name" value="alpha/beta-Hydrolases"/>
    <property type="match status" value="1"/>
</dbReference>
<evidence type="ECO:0000313" key="6">
    <source>
        <dbReference type="EMBL" id="QQR31250.1"/>
    </source>
</evidence>
<dbReference type="EMBL" id="CP021422">
    <property type="protein sequence ID" value="ASB41986.1"/>
    <property type="molecule type" value="Genomic_DNA"/>
</dbReference>
<dbReference type="Proteomes" id="UP000196710">
    <property type="component" value="Chromosome"/>
</dbReference>
<evidence type="ECO:0000256" key="1">
    <source>
        <dbReference type="ARBA" id="ARBA00005964"/>
    </source>
</evidence>
<dbReference type="InterPro" id="IPR002018">
    <property type="entry name" value="CarbesteraseB"/>
</dbReference>
<dbReference type="KEGG" id="amur:ADH66_15780"/>
<dbReference type="InterPro" id="IPR029058">
    <property type="entry name" value="AB_hydrolase_fold"/>
</dbReference>
<dbReference type="AlphaFoldDB" id="A0A1Z2XU57"/>
<comment type="similarity">
    <text evidence="1 3">Belongs to the type-B carboxylesterase/lipase family.</text>
</comment>
<dbReference type="Gene3D" id="3.40.50.1820">
    <property type="entry name" value="alpha/beta hydrolase"/>
    <property type="match status" value="1"/>
</dbReference>
<evidence type="ECO:0000313" key="7">
    <source>
        <dbReference type="Proteomes" id="UP000196710"/>
    </source>
</evidence>
<gene>
    <name evidence="5" type="ORF">ADH66_15780</name>
    <name evidence="6" type="ORF">I5Q82_06150</name>
</gene>
<evidence type="ECO:0000313" key="8">
    <source>
        <dbReference type="Proteomes" id="UP000596035"/>
    </source>
</evidence>
<dbReference type="InterPro" id="IPR050309">
    <property type="entry name" value="Type-B_Carboxylest/Lipase"/>
</dbReference>
<reference evidence="6 8" key="3">
    <citation type="submission" date="2020-11" db="EMBL/GenBank/DDBJ databases">
        <title>Closed and high quality bacterial genomes of the OMM12 community.</title>
        <authorList>
            <person name="Marbouty M."/>
            <person name="Lamy-Besnier Q."/>
            <person name="Debarbieux L."/>
            <person name="Koszul R."/>
        </authorList>
    </citation>
    <scope>NUCLEOTIDE SEQUENCE [LARGE SCALE GENOMIC DNA]</scope>
    <source>
        <strain evidence="6 8">KB18</strain>
    </source>
</reference>
<proteinExistence type="inferred from homology"/>
<evidence type="ECO:0000256" key="2">
    <source>
        <dbReference type="ARBA" id="ARBA00022801"/>
    </source>
</evidence>
<dbReference type="InterPro" id="IPR019826">
    <property type="entry name" value="Carboxylesterase_B_AS"/>
</dbReference>
<dbReference type="EC" id="3.1.1.-" evidence="3"/>
<organism evidence="6 8">
    <name type="scientific">Acutalibacter muris</name>
    <dbReference type="NCBI Taxonomy" id="1796620"/>
    <lineage>
        <taxon>Bacteria</taxon>
        <taxon>Bacillati</taxon>
        <taxon>Bacillota</taxon>
        <taxon>Clostridia</taxon>
        <taxon>Eubacteriales</taxon>
        <taxon>Acutalibacteraceae</taxon>
        <taxon>Acutalibacter</taxon>
    </lineage>
</organism>
<reference evidence="5" key="1">
    <citation type="journal article" date="2017" name="Genome Announc.">
        <title>High-Quality Whole-Genome Sequences of the Oligo-Mouse-Microbiota Bacterial Community.</title>
        <authorList>
            <person name="Garzetti D."/>
            <person name="Brugiroux S."/>
            <person name="Bunk B."/>
            <person name="Pukall R."/>
            <person name="McCoy K.D."/>
            <person name="Macpherson A.J."/>
            <person name="Stecher B."/>
        </authorList>
    </citation>
    <scope>NUCLEOTIDE SEQUENCE</scope>
    <source>
        <strain evidence="5">KB18</strain>
    </source>
</reference>
<evidence type="ECO:0000259" key="4">
    <source>
        <dbReference type="Pfam" id="PF00135"/>
    </source>
</evidence>
<dbReference type="PROSITE" id="PS00122">
    <property type="entry name" value="CARBOXYLESTERASE_B_1"/>
    <property type="match status" value="1"/>
</dbReference>